<dbReference type="GO" id="GO:0004857">
    <property type="term" value="F:enzyme inhibitor activity"/>
    <property type="evidence" value="ECO:0007669"/>
    <property type="project" value="InterPro"/>
</dbReference>
<feature type="signal peptide" evidence="1">
    <location>
        <begin position="1"/>
        <end position="28"/>
    </location>
</feature>
<dbReference type="SUPFAM" id="SSF57262">
    <property type="entry name" value="Leech antihemostatic proteins"/>
    <property type="match status" value="1"/>
</dbReference>
<protein>
    <submittedName>
        <fullName evidence="2">Uncharacterized protein</fullName>
    </submittedName>
</protein>
<sequence>MHNQIIGIPFCVLLCATVLVSTNPTASAKEQRIVLSFPNIFQALNPFCIPMMCFVPCMCGSQLDSRGCSTCNCLPCGGIW</sequence>
<organism evidence="2 3">
    <name type="scientific">Rotaria magnacalcarata</name>
    <dbReference type="NCBI Taxonomy" id="392030"/>
    <lineage>
        <taxon>Eukaryota</taxon>
        <taxon>Metazoa</taxon>
        <taxon>Spiralia</taxon>
        <taxon>Gnathifera</taxon>
        <taxon>Rotifera</taxon>
        <taxon>Eurotatoria</taxon>
        <taxon>Bdelloidea</taxon>
        <taxon>Philodinida</taxon>
        <taxon>Philodinidae</taxon>
        <taxon>Rotaria</taxon>
    </lineage>
</organism>
<keyword evidence="1" id="KW-0732">Signal</keyword>
<dbReference type="EMBL" id="CAJOBJ010335012">
    <property type="protein sequence ID" value="CAF5187777.1"/>
    <property type="molecule type" value="Genomic_DNA"/>
</dbReference>
<comment type="caution">
    <text evidence="2">The sequence shown here is derived from an EMBL/GenBank/DDBJ whole genome shotgun (WGS) entry which is preliminary data.</text>
</comment>
<proteinExistence type="predicted"/>
<evidence type="ECO:0000313" key="3">
    <source>
        <dbReference type="Proteomes" id="UP000681720"/>
    </source>
</evidence>
<evidence type="ECO:0000256" key="1">
    <source>
        <dbReference type="SAM" id="SignalP"/>
    </source>
</evidence>
<dbReference type="AlphaFoldDB" id="A0A8S3HRN7"/>
<reference evidence="2" key="1">
    <citation type="submission" date="2021-02" db="EMBL/GenBank/DDBJ databases">
        <authorList>
            <person name="Nowell W R."/>
        </authorList>
    </citation>
    <scope>NUCLEOTIDE SEQUENCE</scope>
</reference>
<dbReference type="Proteomes" id="UP000681720">
    <property type="component" value="Unassembled WGS sequence"/>
</dbReference>
<gene>
    <name evidence="2" type="ORF">GIL414_LOCUS71789</name>
</gene>
<accession>A0A8S3HRN7</accession>
<dbReference type="InterPro" id="IPR011061">
    <property type="entry name" value="Hirudin/antistatin"/>
</dbReference>
<name>A0A8S3HRN7_9BILA</name>
<feature type="chain" id="PRO_5035771293" evidence="1">
    <location>
        <begin position="29"/>
        <end position="80"/>
    </location>
</feature>
<dbReference type="Gene3D" id="2.10.22.10">
    <property type="entry name" value="Antistasin, domain 1"/>
    <property type="match status" value="1"/>
</dbReference>
<evidence type="ECO:0000313" key="2">
    <source>
        <dbReference type="EMBL" id="CAF5187777.1"/>
    </source>
</evidence>